<dbReference type="SUPFAM" id="SSF52343">
    <property type="entry name" value="Ferredoxin reductase-like, C-terminal NADP-linked domain"/>
    <property type="match status" value="1"/>
</dbReference>
<evidence type="ECO:0000313" key="8">
    <source>
        <dbReference type="EMBL" id="KCZ90276.1"/>
    </source>
</evidence>
<reference evidence="8 9" key="1">
    <citation type="journal article" date="2014" name="Antonie Van Leeuwenhoek">
        <title>Hyphomonas beringensis sp. nov. and Hyphomonas chukchiensis sp. nov., isolated from surface seawater of the Bering Sea and Chukchi Sea.</title>
        <authorList>
            <person name="Li C."/>
            <person name="Lai Q."/>
            <person name="Li G."/>
            <person name="Dong C."/>
            <person name="Wang J."/>
            <person name="Liao Y."/>
            <person name="Shao Z."/>
        </authorList>
    </citation>
    <scope>NUCLEOTIDE SEQUENCE [LARGE SCALE GENOMIC DNA]</scope>
    <source>
        <strain evidence="8 9">VP2</strain>
    </source>
</reference>
<dbReference type="PANTHER" id="PTHR43644">
    <property type="entry name" value="NA(+)-TRANSLOCATING NADH-QUINONE REDUCTASE SUBUNIT"/>
    <property type="match status" value="1"/>
</dbReference>
<dbReference type="Gene3D" id="3.40.50.80">
    <property type="entry name" value="Nucleotide-binding domain of ferredoxin-NADP reductase (FNR) module"/>
    <property type="match status" value="1"/>
</dbReference>
<dbReference type="InterPro" id="IPR012675">
    <property type="entry name" value="Beta-grasp_dom_sf"/>
</dbReference>
<dbReference type="Pfam" id="PF00111">
    <property type="entry name" value="Fer2"/>
    <property type="match status" value="1"/>
</dbReference>
<dbReference type="InterPro" id="IPR005625">
    <property type="entry name" value="PepSY-ass_TM"/>
</dbReference>
<dbReference type="PROSITE" id="PS51085">
    <property type="entry name" value="2FE2S_FER_2"/>
    <property type="match status" value="1"/>
</dbReference>
<dbReference type="InterPro" id="IPR017938">
    <property type="entry name" value="Riboflavin_synthase-like_b-brl"/>
</dbReference>
<feature type="domain" description="FAD-binding FR-type" evidence="7">
    <location>
        <begin position="336"/>
        <end position="474"/>
    </location>
</feature>
<dbReference type="Gene3D" id="3.10.20.30">
    <property type="match status" value="1"/>
</dbReference>
<accession>A0A059FIB4</accession>
<dbReference type="eggNOG" id="COG3182">
    <property type="taxonomic scope" value="Bacteria"/>
</dbReference>
<dbReference type="PATRIC" id="fig|1280952.3.peg.713"/>
<dbReference type="InterPro" id="IPR025711">
    <property type="entry name" value="PepSY"/>
</dbReference>
<dbReference type="PROSITE" id="PS51384">
    <property type="entry name" value="FAD_FR"/>
    <property type="match status" value="1"/>
</dbReference>
<dbReference type="eggNOG" id="COG2871">
    <property type="taxonomic scope" value="Bacteria"/>
</dbReference>
<comment type="caution">
    <text evidence="8">The sequence shown here is derived from an EMBL/GenBank/DDBJ whole genome shotgun (WGS) entry which is preliminary data.</text>
</comment>
<evidence type="ECO:0000256" key="3">
    <source>
        <dbReference type="ARBA" id="ARBA00022827"/>
    </source>
</evidence>
<protein>
    <submittedName>
        <fullName evidence="8">Na(+)-translocating NADH-quinone reductase subunit F</fullName>
    </submittedName>
</protein>
<dbReference type="InterPro" id="IPR008333">
    <property type="entry name" value="Cbr1-like_FAD-bd_dom"/>
</dbReference>
<dbReference type="Proteomes" id="UP000024816">
    <property type="component" value="Unassembled WGS sequence"/>
</dbReference>
<dbReference type="Gene3D" id="2.40.30.10">
    <property type="entry name" value="Translation factors"/>
    <property type="match status" value="1"/>
</dbReference>
<dbReference type="GO" id="GO:0051536">
    <property type="term" value="F:iron-sulfur cluster binding"/>
    <property type="evidence" value="ECO:0007669"/>
    <property type="project" value="InterPro"/>
</dbReference>
<keyword evidence="9" id="KW-1185">Reference proteome</keyword>
<sequence>MTIIREVHKWIGLLLGLQLLLWMFSGLGMAILPHAKVAGDHHRVDSEPGLLLAEVTEQIAAPLSGSASDVRRVELRLFSDRAVFQVDTGGGAYLLDAASGSPIAIDESGARQIAARDYSGDAGISTVRYLEHPTLEIRDHAGPAWQVNFSDPERTSLYVSAETGDILERRNNYWRTFDTLWMLHIMDYSNRSNFNNPLVILSALILFWLGLSGLVLWWDSFHREDFRAIVSRLTGKKPVLLSVASPSGDLLKTVRTPGHQTLYAALEAEGYALPSSCGGGGSCGLCKIKTSPDSPATAADRRQIPEADLDRGVRLACQHRLSSDVSVTLPDGLLDARRLDGEVVSSRRLTPDMFEIRIALPATLGFRSGSYIEVEIPPYSTDLDQINLPDSVKSLWRTSGTGERIQSARPLVRTYSLANAPGETGSEVTLIVRLVLAGPEHAGAPVGLGSAYMTSRRPGDTLSLRGPLGDFHVGEHEEERVFIGGGAGIAPLRSMIRDQLLNKGSTSRMWLWYGARTPEALAYREEFEQLATDFDNFSWQAALSHLEPHQEWEGHKGWIHEIFRDNFLATHPDPGRCSFYVCGPPPMLEAVLNLLRGAGIREEKIAFDDFGI</sequence>
<organism evidence="8 9">
    <name type="scientific">Hyphomonas jannaschiana VP2</name>
    <dbReference type="NCBI Taxonomy" id="1280952"/>
    <lineage>
        <taxon>Bacteria</taxon>
        <taxon>Pseudomonadati</taxon>
        <taxon>Pseudomonadota</taxon>
        <taxon>Alphaproteobacteria</taxon>
        <taxon>Hyphomonadales</taxon>
        <taxon>Hyphomonadaceae</taxon>
        <taxon>Hyphomonas</taxon>
    </lineage>
</organism>
<dbReference type="InterPro" id="IPR001433">
    <property type="entry name" value="OxRdtase_FAD/NAD-bd"/>
</dbReference>
<keyword evidence="5" id="KW-0472">Membrane</keyword>
<keyword evidence="5" id="KW-1133">Transmembrane helix</keyword>
<keyword evidence="2" id="KW-0285">Flavoprotein</keyword>
<dbReference type="GO" id="GO:0016491">
    <property type="term" value="F:oxidoreductase activity"/>
    <property type="evidence" value="ECO:0007669"/>
    <property type="project" value="InterPro"/>
</dbReference>
<evidence type="ECO:0000256" key="2">
    <source>
        <dbReference type="ARBA" id="ARBA00022630"/>
    </source>
</evidence>
<dbReference type="EMBL" id="ARYJ01000002">
    <property type="protein sequence ID" value="KCZ90276.1"/>
    <property type="molecule type" value="Genomic_DNA"/>
</dbReference>
<evidence type="ECO:0000259" key="6">
    <source>
        <dbReference type="PROSITE" id="PS51085"/>
    </source>
</evidence>
<dbReference type="RefSeq" id="WP_035578337.1">
    <property type="nucleotide sequence ID" value="NZ_ARYJ01000002.1"/>
</dbReference>
<dbReference type="Pfam" id="PF03929">
    <property type="entry name" value="PepSY_TM"/>
    <property type="match status" value="1"/>
</dbReference>
<keyword evidence="3" id="KW-0274">FAD</keyword>
<gene>
    <name evidence="8" type="ORF">HJA_03576</name>
</gene>
<dbReference type="InterPro" id="IPR017927">
    <property type="entry name" value="FAD-bd_FR_type"/>
</dbReference>
<evidence type="ECO:0000256" key="4">
    <source>
        <dbReference type="ARBA" id="ARBA00023004"/>
    </source>
</evidence>
<dbReference type="InterPro" id="IPR001709">
    <property type="entry name" value="Flavoprot_Pyr_Nucl_cyt_Rdtase"/>
</dbReference>
<dbReference type="Pfam" id="PF00970">
    <property type="entry name" value="FAD_binding_6"/>
    <property type="match status" value="1"/>
</dbReference>
<dbReference type="InterPro" id="IPR036010">
    <property type="entry name" value="2Fe-2S_ferredoxin-like_sf"/>
</dbReference>
<dbReference type="Pfam" id="PF00175">
    <property type="entry name" value="NAD_binding_1"/>
    <property type="match status" value="1"/>
</dbReference>
<keyword evidence="1" id="KW-0813">Transport</keyword>
<dbReference type="AlphaFoldDB" id="A0A059FIB4"/>
<dbReference type="OrthoDB" id="9806195at2"/>
<feature type="transmembrane region" description="Helical" evidence="5">
    <location>
        <begin position="198"/>
        <end position="218"/>
    </location>
</feature>
<dbReference type="PANTHER" id="PTHR43644:SF1">
    <property type="entry name" value="NAD(P)H-FLAVIN REDUCTASE"/>
    <property type="match status" value="1"/>
</dbReference>
<keyword evidence="4" id="KW-0408">Iron</keyword>
<dbReference type="PRINTS" id="PR00371">
    <property type="entry name" value="FPNCR"/>
</dbReference>
<keyword evidence="5" id="KW-0812">Transmembrane</keyword>
<proteinExistence type="predicted"/>
<dbReference type="InterPro" id="IPR039261">
    <property type="entry name" value="FNR_nucleotide-bd"/>
</dbReference>
<dbReference type="InterPro" id="IPR001041">
    <property type="entry name" value="2Fe-2S_ferredoxin-type"/>
</dbReference>
<dbReference type="SUPFAM" id="SSF54292">
    <property type="entry name" value="2Fe-2S ferredoxin-like"/>
    <property type="match status" value="1"/>
</dbReference>
<feature type="domain" description="2Fe-2S ferredoxin-type" evidence="6">
    <location>
        <begin position="237"/>
        <end position="333"/>
    </location>
</feature>
<evidence type="ECO:0000256" key="5">
    <source>
        <dbReference type="SAM" id="Phobius"/>
    </source>
</evidence>
<name>A0A059FIB4_9PROT</name>
<evidence type="ECO:0000259" key="7">
    <source>
        <dbReference type="PROSITE" id="PS51384"/>
    </source>
</evidence>
<evidence type="ECO:0000313" key="9">
    <source>
        <dbReference type="Proteomes" id="UP000024816"/>
    </source>
</evidence>
<dbReference type="Pfam" id="PF03413">
    <property type="entry name" value="PepSY"/>
    <property type="match status" value="1"/>
</dbReference>
<dbReference type="STRING" id="1280952.HJA_03576"/>
<dbReference type="SUPFAM" id="SSF63380">
    <property type="entry name" value="Riboflavin synthase domain-like"/>
    <property type="match status" value="1"/>
</dbReference>
<evidence type="ECO:0000256" key="1">
    <source>
        <dbReference type="ARBA" id="ARBA00022448"/>
    </source>
</evidence>